<dbReference type="GO" id="GO:0020037">
    <property type="term" value="F:heme binding"/>
    <property type="evidence" value="ECO:0007669"/>
    <property type="project" value="InterPro"/>
</dbReference>
<keyword evidence="6" id="KW-0812">Transmembrane</keyword>
<dbReference type="PANTHER" id="PTHR47947:SF19">
    <property type="entry name" value="CYTOCHROME P450 82C3-RELATED"/>
    <property type="match status" value="1"/>
</dbReference>
<keyword evidence="6" id="KW-0472">Membrane</keyword>
<keyword evidence="5" id="KW-0503">Monooxygenase</keyword>
<evidence type="ECO:0000256" key="3">
    <source>
        <dbReference type="ARBA" id="ARBA00023002"/>
    </source>
</evidence>
<accession>A0A7C9E2D1</accession>
<organism evidence="7">
    <name type="scientific">Opuntia streptacantha</name>
    <name type="common">Prickly pear cactus</name>
    <name type="synonym">Opuntia cardona</name>
    <dbReference type="NCBI Taxonomy" id="393608"/>
    <lineage>
        <taxon>Eukaryota</taxon>
        <taxon>Viridiplantae</taxon>
        <taxon>Streptophyta</taxon>
        <taxon>Embryophyta</taxon>
        <taxon>Tracheophyta</taxon>
        <taxon>Spermatophyta</taxon>
        <taxon>Magnoliopsida</taxon>
        <taxon>eudicotyledons</taxon>
        <taxon>Gunneridae</taxon>
        <taxon>Pentapetalae</taxon>
        <taxon>Caryophyllales</taxon>
        <taxon>Cactineae</taxon>
        <taxon>Cactaceae</taxon>
        <taxon>Opuntioideae</taxon>
        <taxon>Opuntia</taxon>
    </lineage>
</organism>
<dbReference type="SUPFAM" id="SSF48264">
    <property type="entry name" value="Cytochrome P450"/>
    <property type="match status" value="1"/>
</dbReference>
<evidence type="ECO:0000256" key="5">
    <source>
        <dbReference type="ARBA" id="ARBA00023033"/>
    </source>
</evidence>
<dbReference type="InterPro" id="IPR050651">
    <property type="entry name" value="Plant_Cytochrome_P450_Monoox"/>
</dbReference>
<dbReference type="PANTHER" id="PTHR47947">
    <property type="entry name" value="CYTOCHROME P450 82C3-RELATED"/>
    <property type="match status" value="1"/>
</dbReference>
<feature type="transmembrane region" description="Helical" evidence="6">
    <location>
        <begin position="12"/>
        <end position="29"/>
    </location>
</feature>
<dbReference type="GO" id="GO:0005506">
    <property type="term" value="F:iron ion binding"/>
    <property type="evidence" value="ECO:0007669"/>
    <property type="project" value="InterPro"/>
</dbReference>
<evidence type="ECO:0000256" key="6">
    <source>
        <dbReference type="SAM" id="Phobius"/>
    </source>
</evidence>
<dbReference type="InterPro" id="IPR001128">
    <property type="entry name" value="Cyt_P450"/>
</dbReference>
<dbReference type="GO" id="GO:0016705">
    <property type="term" value="F:oxidoreductase activity, acting on paired donors, with incorporation or reduction of molecular oxygen"/>
    <property type="evidence" value="ECO:0007669"/>
    <property type="project" value="InterPro"/>
</dbReference>
<dbReference type="Pfam" id="PF00067">
    <property type="entry name" value="p450"/>
    <property type="match status" value="1"/>
</dbReference>
<keyword evidence="1" id="KW-0349">Heme</keyword>
<keyword evidence="3" id="KW-0560">Oxidoreductase</keyword>
<dbReference type="GO" id="GO:0004497">
    <property type="term" value="F:monooxygenase activity"/>
    <property type="evidence" value="ECO:0007669"/>
    <property type="project" value="UniProtKB-KW"/>
</dbReference>
<evidence type="ECO:0000256" key="2">
    <source>
        <dbReference type="ARBA" id="ARBA00022723"/>
    </source>
</evidence>
<evidence type="ECO:0008006" key="8">
    <source>
        <dbReference type="Google" id="ProtNLM"/>
    </source>
</evidence>
<protein>
    <recommendedName>
        <fullName evidence="8">Costunolide synthase</fullName>
    </recommendedName>
</protein>
<evidence type="ECO:0000256" key="1">
    <source>
        <dbReference type="ARBA" id="ARBA00022617"/>
    </source>
</evidence>
<keyword evidence="6" id="KW-1133">Transmembrane helix</keyword>
<proteinExistence type="predicted"/>
<name>A0A7C9E2D1_OPUST</name>
<dbReference type="InterPro" id="IPR036396">
    <property type="entry name" value="Cyt_P450_sf"/>
</dbReference>
<evidence type="ECO:0000256" key="4">
    <source>
        <dbReference type="ARBA" id="ARBA00023004"/>
    </source>
</evidence>
<evidence type="ECO:0000313" key="7">
    <source>
        <dbReference type="EMBL" id="MBA4650589.1"/>
    </source>
</evidence>
<keyword evidence="4" id="KW-0408">Iron</keyword>
<reference evidence="7" key="1">
    <citation type="journal article" date="2013" name="J. Plant Res.">
        <title>Effect of fungi and light on seed germination of three Opuntia species from semiarid lands of central Mexico.</title>
        <authorList>
            <person name="Delgado-Sanchez P."/>
            <person name="Jimenez-Bremont J.F."/>
            <person name="Guerrero-Gonzalez Mde L."/>
            <person name="Flores J."/>
        </authorList>
    </citation>
    <scope>NUCLEOTIDE SEQUENCE</scope>
    <source>
        <tissue evidence="7">Cladode</tissue>
    </source>
</reference>
<dbReference type="AlphaFoldDB" id="A0A7C9E2D1"/>
<dbReference type="EMBL" id="GISG01165750">
    <property type="protein sequence ID" value="MBA4650589.1"/>
    <property type="molecule type" value="Transcribed_RNA"/>
</dbReference>
<reference evidence="7" key="2">
    <citation type="submission" date="2020-07" db="EMBL/GenBank/DDBJ databases">
        <authorList>
            <person name="Vera ALvarez R."/>
            <person name="Arias-Moreno D.M."/>
            <person name="Jimenez-Jacinto V."/>
            <person name="Jimenez-Bremont J.F."/>
            <person name="Swaminathan K."/>
            <person name="Moose S.P."/>
            <person name="Guerrero-Gonzalez M.L."/>
            <person name="Marino-Ramirez L."/>
            <person name="Landsman D."/>
            <person name="Rodriguez-Kessler M."/>
            <person name="Delgado-Sanchez P."/>
        </authorList>
    </citation>
    <scope>NUCLEOTIDE SEQUENCE</scope>
    <source>
        <tissue evidence="7">Cladode</tissue>
    </source>
</reference>
<dbReference type="Gene3D" id="1.10.630.10">
    <property type="entry name" value="Cytochrome P450"/>
    <property type="match status" value="1"/>
</dbReference>
<keyword evidence="2" id="KW-0479">Metal-binding</keyword>
<sequence>MEVDFHLPTKLSPIAGSIFTFLLFVYFLLRWKHQTNAKRRPPEPSGSWPLIGHLHLLGGLPHIALGKFADKYGPIFMIKLGVHRTLVISSPEMAKECLGSDKVFLDRPKTIFVELLGYDSAMMGFSPYGPYWREMRKIITLKLLSNQRVEMSSHARASEVRSAIKAIHDDYRSKRESSGVLVDMKQWLSEINLNTTLRIIAGKSLKQLYQDEEYNKWRKALRDWFDLAGAFVPADALKGC</sequence>